<dbReference type="SUPFAM" id="SSF47413">
    <property type="entry name" value="lambda repressor-like DNA-binding domains"/>
    <property type="match status" value="1"/>
</dbReference>
<dbReference type="Gene3D" id="1.10.260.40">
    <property type="entry name" value="lambda repressor-like DNA-binding domains"/>
    <property type="match status" value="1"/>
</dbReference>
<accession>A0A7G5B7V4</accession>
<evidence type="ECO:0008006" key="3">
    <source>
        <dbReference type="Google" id="ProtNLM"/>
    </source>
</evidence>
<sequence length="104" mass="11688">MTRSALAHAIGIASPTVSAWFGTDSREPLKSIRAEHMFDACKTLGVRIEWVLYGIGDMREAPVTWPFAFTLEQYLSLSEPDRREIEALIHLRIVQAAQKPSDFA</sequence>
<dbReference type="GO" id="GO:0003677">
    <property type="term" value="F:DNA binding"/>
    <property type="evidence" value="ECO:0007669"/>
    <property type="project" value="InterPro"/>
</dbReference>
<dbReference type="InterPro" id="IPR001387">
    <property type="entry name" value="Cro/C1-type_HTH"/>
</dbReference>
<proteinExistence type="predicted"/>
<name>A0A7G5B7V4_9CAUD</name>
<dbReference type="Proteomes" id="UP000515258">
    <property type="component" value="Segment"/>
</dbReference>
<dbReference type="InterPro" id="IPR010982">
    <property type="entry name" value="Lambda_DNA-bd_dom_sf"/>
</dbReference>
<dbReference type="EMBL" id="MT740726">
    <property type="protein sequence ID" value="QMV32377.1"/>
    <property type="molecule type" value="Genomic_DNA"/>
</dbReference>
<evidence type="ECO:0000313" key="1">
    <source>
        <dbReference type="EMBL" id="QMV32377.1"/>
    </source>
</evidence>
<protein>
    <recommendedName>
        <fullName evidence="3">HTH cro/C1-type domain-containing protein</fullName>
    </recommendedName>
</protein>
<organism evidence="1 2">
    <name type="scientific">Ralstonia phage Albius</name>
    <dbReference type="NCBI Taxonomy" id="2759712"/>
    <lineage>
        <taxon>Viruses</taxon>
        <taxon>Duplodnaviria</taxon>
        <taxon>Heunggongvirae</taxon>
        <taxon>Uroviricota</taxon>
        <taxon>Caudoviricetes</taxon>
        <taxon>Rahariannevirus</taxon>
        <taxon>Rahariannevirus raharianne</taxon>
    </lineage>
</organism>
<dbReference type="CDD" id="cd00093">
    <property type="entry name" value="HTH_XRE"/>
    <property type="match status" value="1"/>
</dbReference>
<gene>
    <name evidence="1" type="ORF">U2_00002</name>
</gene>
<evidence type="ECO:0000313" key="2">
    <source>
        <dbReference type="Proteomes" id="UP000515258"/>
    </source>
</evidence>
<reference evidence="1 2" key="1">
    <citation type="submission" date="2020-07" db="EMBL/GenBank/DDBJ databases">
        <title>Ralstonia phages.</title>
        <authorList>
            <person name="Trotereau A."/>
            <person name="Boyer C."/>
            <person name="Torres-Barcelo C."/>
        </authorList>
    </citation>
    <scope>NUCLEOTIDE SEQUENCE [LARGE SCALE GENOMIC DNA]</scope>
</reference>